<evidence type="ECO:0000256" key="2">
    <source>
        <dbReference type="ARBA" id="ARBA00022527"/>
    </source>
</evidence>
<dbReference type="GO" id="GO:0004674">
    <property type="term" value="F:protein serine/threonine kinase activity"/>
    <property type="evidence" value="ECO:0007669"/>
    <property type="project" value="UniProtKB-KW"/>
</dbReference>
<dbReference type="Pfam" id="PF07714">
    <property type="entry name" value="PK_Tyr_Ser-Thr"/>
    <property type="match status" value="1"/>
</dbReference>
<dbReference type="InterPro" id="IPR000719">
    <property type="entry name" value="Prot_kinase_dom"/>
</dbReference>
<comment type="subcellular location">
    <subcellularLocation>
        <location evidence="1">Membrane</location>
        <topology evidence="1">Single-pass type I membrane protein</topology>
    </subcellularLocation>
</comment>
<keyword evidence="6" id="KW-0472">Membrane</keyword>
<gene>
    <name evidence="10" type="ORF">BRAPAZ1V2_A08P30000.2</name>
</gene>
<dbReference type="Gramene" id="A08p30000.2_BraZ1">
    <property type="protein sequence ID" value="A08p30000.2_BraZ1.CDS"/>
    <property type="gene ID" value="A08g30000.2_BraZ1"/>
</dbReference>
<evidence type="ECO:0000256" key="3">
    <source>
        <dbReference type="ARBA" id="ARBA00022692"/>
    </source>
</evidence>
<keyword evidence="2" id="KW-0723">Serine/threonine-protein kinase</keyword>
<evidence type="ECO:0000259" key="9">
    <source>
        <dbReference type="PROSITE" id="PS50011"/>
    </source>
</evidence>
<dbReference type="PANTHER" id="PTHR27009">
    <property type="entry name" value="RUST RESISTANCE KINASE LR10-RELATED"/>
    <property type="match status" value="1"/>
</dbReference>
<dbReference type="InterPro" id="IPR045874">
    <property type="entry name" value="LRK10/LRL21-25-like"/>
</dbReference>
<keyword evidence="2" id="KW-0418">Kinase</keyword>
<evidence type="ECO:0000256" key="5">
    <source>
        <dbReference type="ARBA" id="ARBA00022989"/>
    </source>
</evidence>
<dbReference type="AlphaFoldDB" id="A0A8D9HIX7"/>
<keyword evidence="7" id="KW-0325">Glycoprotein</keyword>
<evidence type="ECO:0000256" key="4">
    <source>
        <dbReference type="ARBA" id="ARBA00022729"/>
    </source>
</evidence>
<keyword evidence="8" id="KW-0067">ATP-binding</keyword>
<dbReference type="GO" id="GO:0005524">
    <property type="term" value="F:ATP binding"/>
    <property type="evidence" value="ECO:0007669"/>
    <property type="project" value="UniProtKB-UniRule"/>
</dbReference>
<dbReference type="InterPro" id="IPR017441">
    <property type="entry name" value="Protein_kinase_ATP_BS"/>
</dbReference>
<dbReference type="SUPFAM" id="SSF56112">
    <property type="entry name" value="Protein kinase-like (PK-like)"/>
    <property type="match status" value="1"/>
</dbReference>
<feature type="domain" description="Protein kinase" evidence="9">
    <location>
        <begin position="3"/>
        <end position="163"/>
    </location>
</feature>
<evidence type="ECO:0000256" key="8">
    <source>
        <dbReference type="PROSITE-ProRule" id="PRU10141"/>
    </source>
</evidence>
<organism evidence="10 11">
    <name type="scientific">Brassica campestris</name>
    <name type="common">Field mustard</name>
    <dbReference type="NCBI Taxonomy" id="3711"/>
    <lineage>
        <taxon>Eukaryota</taxon>
        <taxon>Viridiplantae</taxon>
        <taxon>Streptophyta</taxon>
        <taxon>Embryophyta</taxon>
        <taxon>Tracheophyta</taxon>
        <taxon>Spermatophyta</taxon>
        <taxon>Magnoliopsida</taxon>
        <taxon>eudicotyledons</taxon>
        <taxon>Gunneridae</taxon>
        <taxon>Pentapetalae</taxon>
        <taxon>rosids</taxon>
        <taxon>malvids</taxon>
        <taxon>Brassicales</taxon>
        <taxon>Brassicaceae</taxon>
        <taxon>Brassiceae</taxon>
        <taxon>Brassica</taxon>
    </lineage>
</organism>
<dbReference type="PROSITE" id="PS00107">
    <property type="entry name" value="PROTEIN_KINASE_ATP"/>
    <property type="match status" value="1"/>
</dbReference>
<dbReference type="EMBL" id="LS974624">
    <property type="protein sequence ID" value="CAG7899334.1"/>
    <property type="molecule type" value="Genomic_DNA"/>
</dbReference>
<dbReference type="InterPro" id="IPR001245">
    <property type="entry name" value="Ser-Thr/Tyr_kinase_cat_dom"/>
</dbReference>
<dbReference type="Proteomes" id="UP000694005">
    <property type="component" value="Chromosome A08"/>
</dbReference>
<protein>
    <recommendedName>
        <fullName evidence="9">Protein kinase domain-containing protein</fullName>
    </recommendedName>
</protein>
<dbReference type="InterPro" id="IPR011009">
    <property type="entry name" value="Kinase-like_dom_sf"/>
</dbReference>
<evidence type="ECO:0000256" key="1">
    <source>
        <dbReference type="ARBA" id="ARBA00004479"/>
    </source>
</evidence>
<feature type="binding site" evidence="8">
    <location>
        <position position="32"/>
    </location>
    <ligand>
        <name>ATP</name>
        <dbReference type="ChEBI" id="CHEBI:30616"/>
    </ligand>
</feature>
<keyword evidence="4" id="KW-0732">Signal</keyword>
<keyword evidence="2" id="KW-0808">Transferase</keyword>
<keyword evidence="5" id="KW-1133">Transmembrane helix</keyword>
<evidence type="ECO:0000313" key="11">
    <source>
        <dbReference type="Proteomes" id="UP000694005"/>
    </source>
</evidence>
<evidence type="ECO:0000256" key="6">
    <source>
        <dbReference type="ARBA" id="ARBA00023136"/>
    </source>
</evidence>
<proteinExistence type="predicted"/>
<evidence type="ECO:0000256" key="7">
    <source>
        <dbReference type="ARBA" id="ARBA00023180"/>
    </source>
</evidence>
<evidence type="ECO:0000313" key="10">
    <source>
        <dbReference type="EMBL" id="CAG7899334.1"/>
    </source>
</evidence>
<accession>A0A8D9HIX7</accession>
<keyword evidence="8" id="KW-0547">Nucleotide-binding</keyword>
<dbReference type="PROSITE" id="PS50011">
    <property type="entry name" value="PROTEIN_KINASE_DOM"/>
    <property type="match status" value="1"/>
</dbReference>
<dbReference type="GO" id="GO:0016020">
    <property type="term" value="C:membrane"/>
    <property type="evidence" value="ECO:0007669"/>
    <property type="project" value="UniProtKB-SubCell"/>
</dbReference>
<keyword evidence="3" id="KW-0812">Transmembrane</keyword>
<name>A0A8D9HIX7_BRACM</name>
<reference evidence="10 11" key="1">
    <citation type="submission" date="2021-07" db="EMBL/GenBank/DDBJ databases">
        <authorList>
            <consortium name="Genoscope - CEA"/>
            <person name="William W."/>
        </authorList>
    </citation>
    <scope>NUCLEOTIDE SEQUENCE [LARGE SCALE GENOMIC DNA]</scope>
</reference>
<dbReference type="Gene3D" id="1.10.510.10">
    <property type="entry name" value="Transferase(Phosphotransferase) domain 1"/>
    <property type="match status" value="1"/>
</dbReference>
<sequence length="163" mass="17932">MTNSFAHVLGKGGFGIVYKGKLPDGGRDIAVKILKDVKGNGEEFINEIASMSRTSHVNIVSLLGFCYEENNKAIIYDFMPNGSLDKFIAENMSAKMEWETLYKIVHHVLLCLPTVAVPEILEDGNETSSVSNPSQFERCTRSAGEDTLLISISEEDIVQCPDS</sequence>